<dbReference type="Gene3D" id="1.10.1600.10">
    <property type="match status" value="1"/>
</dbReference>
<evidence type="ECO:0000256" key="10">
    <source>
        <dbReference type="ARBA" id="ARBA00023204"/>
    </source>
</evidence>
<evidence type="ECO:0000256" key="5">
    <source>
        <dbReference type="ARBA" id="ARBA00022801"/>
    </source>
</evidence>
<accession>A0ABM1I9H3</accession>
<evidence type="ECO:0000256" key="11">
    <source>
        <dbReference type="ARBA" id="ARBA00023242"/>
    </source>
</evidence>
<evidence type="ECO:0000256" key="9">
    <source>
        <dbReference type="ARBA" id="ARBA00023172"/>
    </source>
</evidence>
<proteinExistence type="inferred from homology"/>
<feature type="region of interest" description="Disordered" evidence="12">
    <location>
        <begin position="523"/>
        <end position="559"/>
    </location>
</feature>
<organism evidence="14 15">
    <name type="scientific">Polistes dominula</name>
    <name type="common">European paper wasp</name>
    <name type="synonym">Vespa dominula</name>
    <dbReference type="NCBI Taxonomy" id="743375"/>
    <lineage>
        <taxon>Eukaryota</taxon>
        <taxon>Metazoa</taxon>
        <taxon>Ecdysozoa</taxon>
        <taxon>Arthropoda</taxon>
        <taxon>Hexapoda</taxon>
        <taxon>Insecta</taxon>
        <taxon>Pterygota</taxon>
        <taxon>Neoptera</taxon>
        <taxon>Endopterygota</taxon>
        <taxon>Hymenoptera</taxon>
        <taxon>Apocrita</taxon>
        <taxon>Aculeata</taxon>
        <taxon>Vespoidea</taxon>
        <taxon>Vespidae</taxon>
        <taxon>Polistinae</taxon>
        <taxon>Polistini</taxon>
        <taxon>Polistes</taxon>
    </lineage>
</organism>
<dbReference type="GeneID" id="107066597"/>
<dbReference type="CDD" id="cd00873">
    <property type="entry name" value="KU80"/>
    <property type="match status" value="1"/>
</dbReference>
<keyword evidence="10" id="KW-0234">DNA repair</keyword>
<dbReference type="SMART" id="SM00559">
    <property type="entry name" value="Ku78"/>
    <property type="match status" value="1"/>
</dbReference>
<dbReference type="InterPro" id="IPR002035">
    <property type="entry name" value="VWF_A"/>
</dbReference>
<dbReference type="Pfam" id="PF03731">
    <property type="entry name" value="Ku_N"/>
    <property type="match status" value="1"/>
</dbReference>
<dbReference type="SUPFAM" id="SSF53300">
    <property type="entry name" value="vWA-like"/>
    <property type="match status" value="1"/>
</dbReference>
<keyword evidence="8" id="KW-0238">DNA-binding</keyword>
<evidence type="ECO:0000256" key="8">
    <source>
        <dbReference type="ARBA" id="ARBA00023125"/>
    </source>
</evidence>
<evidence type="ECO:0000256" key="6">
    <source>
        <dbReference type="ARBA" id="ARBA00022806"/>
    </source>
</evidence>
<reference evidence="15" key="1">
    <citation type="submission" date="2025-08" db="UniProtKB">
        <authorList>
            <consortium name="RefSeq"/>
        </authorList>
    </citation>
    <scope>IDENTIFICATION</scope>
    <source>
        <tissue evidence="15">Whole body</tissue>
    </source>
</reference>
<evidence type="ECO:0000256" key="4">
    <source>
        <dbReference type="ARBA" id="ARBA00022763"/>
    </source>
</evidence>
<evidence type="ECO:0000256" key="2">
    <source>
        <dbReference type="ARBA" id="ARBA00007726"/>
    </source>
</evidence>
<evidence type="ECO:0000313" key="15">
    <source>
        <dbReference type="RefSeq" id="XP_015176860.1"/>
    </source>
</evidence>
<dbReference type="Proteomes" id="UP000694924">
    <property type="component" value="Unplaced"/>
</dbReference>
<feature type="domain" description="VWFA" evidence="13">
    <location>
        <begin position="7"/>
        <end position="212"/>
    </location>
</feature>
<sequence length="573" mass="66084">MVNKKELLVFVINVGVSSKDSQSNPVFLDKTKKIVQHLMEKKIFYRPKDEIGLLLYGSTTTLNENNFNNVEEIQNDSQCVIQMPNWDLIQFVSNLQLTDCVSNWIEALYAAIDLIKRESVDDCNKLIVLFSDFKEVPDDIPFDEKEIISKLKDQKIKLIAIGLELLHNITKDTITSSEKLIIDICKQTNGIYRTINEAFNDTRFIKKAQSRLIGWSCDLELLDIKIPIKSYVKVTKEARFPLWELVTDKTSESKTIEPNEPVQAERVREHHGRHRDIHNAENTIRGYNYGGRFIPFSKEDEETMMYKSGPKSYKFICFTKKKRVGMQYWSSSTSNRIVIPANKSATPKFYSLMEAMNKNDFVAIVRKVYRMNSNPNIVALFPRMNIPNEPWCFVEIILPYAENTRVIESKPLTSFVKKLSKEQNDIVDNLLDAFMSNDISDSSTKKKEKPFMPGCVPSPMRQHKFNMLSYRALNPEKPLPSIDIELKKLLEPSKKIKERLIDPIEKIKKLFDLPDHTTEKIQTFKDPDNTQSQLQPSDTSKNNNSAVDNESFEEMIAPSDVLDVDMDPLINSI</sequence>
<gene>
    <name evidence="15" type="primary">LOC107066597</name>
</gene>
<dbReference type="PANTHER" id="PTHR12604:SF4">
    <property type="entry name" value="X-RAY REPAIR CROSS-COMPLEMENTING PROTEIN 5"/>
    <property type="match status" value="1"/>
</dbReference>
<dbReference type="InterPro" id="IPR006164">
    <property type="entry name" value="DNA_bd_Ku70/Ku80"/>
</dbReference>
<protein>
    <submittedName>
        <fullName evidence="15">X-ray repair cross-complementing protein 5-like isoform X2</fullName>
    </submittedName>
</protein>
<dbReference type="PROSITE" id="PS50234">
    <property type="entry name" value="VWFA"/>
    <property type="match status" value="1"/>
</dbReference>
<dbReference type="InterPro" id="IPR036465">
    <property type="entry name" value="vWFA_dom_sf"/>
</dbReference>
<feature type="compositionally biased region" description="Polar residues" evidence="12">
    <location>
        <begin position="529"/>
        <end position="548"/>
    </location>
</feature>
<comment type="similarity">
    <text evidence="2">Belongs to the ku80 family.</text>
</comment>
<dbReference type="Gene3D" id="2.40.290.10">
    <property type="match status" value="1"/>
</dbReference>
<dbReference type="Gene3D" id="3.40.50.410">
    <property type="entry name" value="von Willebrand factor, type A domain"/>
    <property type="match status" value="1"/>
</dbReference>
<dbReference type="InterPro" id="IPR005161">
    <property type="entry name" value="Ku_N"/>
</dbReference>
<dbReference type="CDD" id="cd00198">
    <property type="entry name" value="vWFA"/>
    <property type="match status" value="1"/>
</dbReference>
<keyword evidence="3" id="KW-0547">Nucleotide-binding</keyword>
<evidence type="ECO:0000256" key="1">
    <source>
        <dbReference type="ARBA" id="ARBA00004123"/>
    </source>
</evidence>
<comment type="subcellular location">
    <subcellularLocation>
        <location evidence="1">Nucleus</location>
    </subcellularLocation>
</comment>
<dbReference type="PANTHER" id="PTHR12604">
    <property type="entry name" value="KU AUTOANTIGEN DNA HELICASE"/>
    <property type="match status" value="1"/>
</dbReference>
<evidence type="ECO:0000259" key="13">
    <source>
        <dbReference type="PROSITE" id="PS50234"/>
    </source>
</evidence>
<keyword evidence="7" id="KW-0067">ATP-binding</keyword>
<evidence type="ECO:0000313" key="14">
    <source>
        <dbReference type="Proteomes" id="UP000694924"/>
    </source>
</evidence>
<keyword evidence="14" id="KW-1185">Reference proteome</keyword>
<dbReference type="RefSeq" id="XP_015176860.1">
    <property type="nucleotide sequence ID" value="XM_015321374.1"/>
</dbReference>
<evidence type="ECO:0000256" key="7">
    <source>
        <dbReference type="ARBA" id="ARBA00022840"/>
    </source>
</evidence>
<evidence type="ECO:0000256" key="12">
    <source>
        <dbReference type="SAM" id="MobiDB-lite"/>
    </source>
</evidence>
<keyword evidence="5" id="KW-0378">Hydrolase</keyword>
<dbReference type="SUPFAM" id="SSF100939">
    <property type="entry name" value="SPOC domain-like"/>
    <property type="match status" value="1"/>
</dbReference>
<evidence type="ECO:0000256" key="3">
    <source>
        <dbReference type="ARBA" id="ARBA00022741"/>
    </source>
</evidence>
<dbReference type="InterPro" id="IPR024193">
    <property type="entry name" value="Ku80"/>
</dbReference>
<keyword evidence="11" id="KW-0539">Nucleus</keyword>
<keyword evidence="9" id="KW-0233">DNA recombination</keyword>
<dbReference type="InterPro" id="IPR005160">
    <property type="entry name" value="Ku_C"/>
</dbReference>
<keyword evidence="6" id="KW-0347">Helicase</keyword>
<dbReference type="Pfam" id="PF02735">
    <property type="entry name" value="Ku"/>
    <property type="match status" value="1"/>
</dbReference>
<dbReference type="Pfam" id="PF03730">
    <property type="entry name" value="Ku_C"/>
    <property type="match status" value="1"/>
</dbReference>
<dbReference type="InterPro" id="IPR016194">
    <property type="entry name" value="SPOC-like_C_dom_sf"/>
</dbReference>
<keyword evidence="4" id="KW-0227">DNA damage</keyword>
<name>A0ABM1I9H3_POLDO</name>